<evidence type="ECO:0000313" key="2">
    <source>
        <dbReference type="Proteomes" id="UP001597063"/>
    </source>
</evidence>
<dbReference type="RefSeq" id="WP_378322364.1">
    <property type="nucleotide sequence ID" value="NZ_JBHTGP010000005.1"/>
</dbReference>
<keyword evidence="2" id="KW-1185">Reference proteome</keyword>
<name>A0ABW2XEF7_9ACTN</name>
<proteinExistence type="predicted"/>
<gene>
    <name evidence="1" type="ORF">ACFQZM_10005</name>
</gene>
<reference evidence="2" key="1">
    <citation type="journal article" date="2019" name="Int. J. Syst. Evol. Microbiol.">
        <title>The Global Catalogue of Microorganisms (GCM) 10K type strain sequencing project: providing services to taxonomists for standard genome sequencing and annotation.</title>
        <authorList>
            <consortium name="The Broad Institute Genomics Platform"/>
            <consortium name="The Broad Institute Genome Sequencing Center for Infectious Disease"/>
            <person name="Wu L."/>
            <person name="Ma J."/>
        </authorList>
    </citation>
    <scope>NUCLEOTIDE SEQUENCE [LARGE SCALE GENOMIC DNA]</scope>
    <source>
        <strain evidence="2">JCM 9371</strain>
    </source>
</reference>
<accession>A0ABW2XEF7</accession>
<organism evidence="1 2">
    <name type="scientific">Actinomadura fibrosa</name>
    <dbReference type="NCBI Taxonomy" id="111802"/>
    <lineage>
        <taxon>Bacteria</taxon>
        <taxon>Bacillati</taxon>
        <taxon>Actinomycetota</taxon>
        <taxon>Actinomycetes</taxon>
        <taxon>Streptosporangiales</taxon>
        <taxon>Thermomonosporaceae</taxon>
        <taxon>Actinomadura</taxon>
    </lineage>
</organism>
<evidence type="ECO:0000313" key="1">
    <source>
        <dbReference type="EMBL" id="MFD0684831.1"/>
    </source>
</evidence>
<dbReference type="Proteomes" id="UP001597063">
    <property type="component" value="Unassembled WGS sequence"/>
</dbReference>
<sequence length="52" mass="6108">MSQPRRYPSDLSDERWALIEPTLTAWRAARRRHALDIGRPPEHDLRALMNAI</sequence>
<protein>
    <submittedName>
        <fullName evidence="1">Transposase</fullName>
    </submittedName>
</protein>
<comment type="caution">
    <text evidence="1">The sequence shown here is derived from an EMBL/GenBank/DDBJ whole genome shotgun (WGS) entry which is preliminary data.</text>
</comment>
<dbReference type="EMBL" id="JBHTGP010000005">
    <property type="protein sequence ID" value="MFD0684831.1"/>
    <property type="molecule type" value="Genomic_DNA"/>
</dbReference>
<feature type="non-terminal residue" evidence="1">
    <location>
        <position position="52"/>
    </location>
</feature>